<dbReference type="InterPro" id="IPR051050">
    <property type="entry name" value="Lipid_II_flippase_MurJ/MviN"/>
</dbReference>
<gene>
    <name evidence="8" type="primary">murJ</name>
    <name evidence="10" type="ORF">A2008_12955</name>
</gene>
<dbReference type="InterPro" id="IPR004268">
    <property type="entry name" value="MurJ"/>
</dbReference>
<feature type="transmembrane region" description="Helical" evidence="8">
    <location>
        <begin position="423"/>
        <end position="445"/>
    </location>
</feature>
<sequence>MTETTVERSAEKSGFVKNVGYVGFATFISRIFGLLREQTFAGLFGAGVFTDAFNAAFRIPNLLRDLFAEGALSSAFVPTFSEYKSLKTESETNALANAVISALITVIGIICVAGIYFSEDIVRYMAPGFENTPGKTELTILMTKITFPFLILVAVAAVFMGMLNSYGRFFIPAFAPTLFNVGMILSGFSVCYVLKYLGYQPIIGMAWGVLIGGSMQMAIQYLSLKKLGYRFKFTFNFRNEGLARIVKLMIPATIGLAATQVNVFINTWLASRLADGAISYLNYSFRLMQLPIGLFGVAISSVTLPLISAQIAKGEKDKLSETITSALSLVFLLTIPSTFGLIFLKDPIISLLYEHGRFTHADTINTGYALIGYSVGLVGYAAVKILAPAFYAFNETRIPVLASIASVICNIFLNFILVQKYSYFGLALATSITMILNFIILFVFIKLRIRAIAVKKIAFAFVKITAASLLMGVVLFYLYDGVFIHMRPIFWGFDTLFNLFCLCVLIPLGVLMLFTFGERLKVEEVNTLAAVLRDKSKKIMNSAINLSKTE</sequence>
<feature type="transmembrane region" description="Helical" evidence="8">
    <location>
        <begin position="364"/>
        <end position="386"/>
    </location>
</feature>
<keyword evidence="8 9" id="KW-0961">Cell wall biogenesis/degradation</keyword>
<dbReference type="GO" id="GO:0034204">
    <property type="term" value="P:lipid translocation"/>
    <property type="evidence" value="ECO:0007669"/>
    <property type="project" value="TreeGrafter"/>
</dbReference>
<keyword evidence="3 8" id="KW-0812">Transmembrane</keyword>
<dbReference type="Proteomes" id="UP000178735">
    <property type="component" value="Unassembled WGS sequence"/>
</dbReference>
<feature type="transmembrane region" description="Helical" evidence="8">
    <location>
        <begin position="138"/>
        <end position="162"/>
    </location>
</feature>
<dbReference type="PRINTS" id="PR01806">
    <property type="entry name" value="VIRFACTRMVIN"/>
</dbReference>
<name>A0A1F7WF64_9BACT</name>
<dbReference type="Pfam" id="PF03023">
    <property type="entry name" value="MurJ"/>
    <property type="match status" value="1"/>
</dbReference>
<dbReference type="GO" id="GO:0005886">
    <property type="term" value="C:plasma membrane"/>
    <property type="evidence" value="ECO:0007669"/>
    <property type="project" value="UniProtKB-SubCell"/>
</dbReference>
<evidence type="ECO:0000256" key="5">
    <source>
        <dbReference type="ARBA" id="ARBA00022984"/>
    </source>
</evidence>
<feature type="transmembrane region" description="Helical" evidence="8">
    <location>
        <begin position="94"/>
        <end position="118"/>
    </location>
</feature>
<keyword evidence="5 8" id="KW-0573">Peptidoglycan synthesis</keyword>
<evidence type="ECO:0000256" key="6">
    <source>
        <dbReference type="ARBA" id="ARBA00022989"/>
    </source>
</evidence>
<evidence type="ECO:0000256" key="2">
    <source>
        <dbReference type="ARBA" id="ARBA00022475"/>
    </source>
</evidence>
<dbReference type="HAMAP" id="MF_02078">
    <property type="entry name" value="MurJ_MviN"/>
    <property type="match status" value="1"/>
</dbReference>
<protein>
    <recommendedName>
        <fullName evidence="8">Probable lipid II flippase MurJ</fullName>
    </recommendedName>
</protein>
<feature type="transmembrane region" description="Helical" evidence="8">
    <location>
        <begin position="169"/>
        <end position="190"/>
    </location>
</feature>
<comment type="caution">
    <text evidence="10">The sequence shown here is derived from an EMBL/GenBank/DDBJ whole genome shotgun (WGS) entry which is preliminary data.</text>
</comment>
<dbReference type="GO" id="GO:0009252">
    <property type="term" value="P:peptidoglycan biosynthetic process"/>
    <property type="evidence" value="ECO:0007669"/>
    <property type="project" value="UniProtKB-UniRule"/>
</dbReference>
<dbReference type="CDD" id="cd13123">
    <property type="entry name" value="MATE_MurJ_like"/>
    <property type="match status" value="1"/>
</dbReference>
<dbReference type="PANTHER" id="PTHR47019:SF1">
    <property type="entry name" value="LIPID II FLIPPASE MURJ"/>
    <property type="match status" value="1"/>
</dbReference>
<evidence type="ECO:0000256" key="4">
    <source>
        <dbReference type="ARBA" id="ARBA00022960"/>
    </source>
</evidence>
<keyword evidence="2 8" id="KW-1003">Cell membrane</keyword>
<feature type="transmembrane region" description="Helical" evidence="8">
    <location>
        <begin position="202"/>
        <end position="224"/>
    </location>
</feature>
<keyword evidence="6 8" id="KW-1133">Transmembrane helix</keyword>
<feature type="transmembrane region" description="Helical" evidence="8">
    <location>
        <begin position="398"/>
        <end position="417"/>
    </location>
</feature>
<evidence type="ECO:0000256" key="9">
    <source>
        <dbReference type="PIRNR" id="PIRNR002869"/>
    </source>
</evidence>
<keyword evidence="7 8" id="KW-0472">Membrane</keyword>
<feature type="transmembrane region" description="Helical" evidence="8">
    <location>
        <begin position="290"/>
        <end position="311"/>
    </location>
</feature>
<dbReference type="STRING" id="1817813.A2008_12955"/>
<accession>A0A1F7WF64</accession>
<evidence type="ECO:0000256" key="1">
    <source>
        <dbReference type="ARBA" id="ARBA00004651"/>
    </source>
</evidence>
<dbReference type="UniPathway" id="UPA00219"/>
<feature type="transmembrane region" description="Helical" evidence="8">
    <location>
        <begin position="457"/>
        <end position="479"/>
    </location>
</feature>
<dbReference type="GO" id="GO:0071555">
    <property type="term" value="P:cell wall organization"/>
    <property type="evidence" value="ECO:0007669"/>
    <property type="project" value="UniProtKB-UniRule"/>
</dbReference>
<keyword evidence="4 8" id="KW-0133">Cell shape</keyword>
<feature type="transmembrane region" description="Helical" evidence="8">
    <location>
        <begin position="491"/>
        <end position="514"/>
    </location>
</feature>
<dbReference type="PIRSF" id="PIRSF002869">
    <property type="entry name" value="MviN"/>
    <property type="match status" value="1"/>
</dbReference>
<organism evidence="10 11">
    <name type="scientific">Candidatus Wallbacteria bacterium GWC2_49_35</name>
    <dbReference type="NCBI Taxonomy" id="1817813"/>
    <lineage>
        <taxon>Bacteria</taxon>
        <taxon>Candidatus Walliibacteriota</taxon>
    </lineage>
</organism>
<proteinExistence type="inferred from homology"/>
<comment type="subcellular location">
    <subcellularLocation>
        <location evidence="1 8">Cell membrane</location>
        <topology evidence="1 8">Multi-pass membrane protein</topology>
    </subcellularLocation>
</comment>
<reference evidence="10 11" key="1">
    <citation type="journal article" date="2016" name="Nat. Commun.">
        <title>Thousands of microbial genomes shed light on interconnected biogeochemical processes in an aquifer system.</title>
        <authorList>
            <person name="Anantharaman K."/>
            <person name="Brown C.T."/>
            <person name="Hug L.A."/>
            <person name="Sharon I."/>
            <person name="Castelle C.J."/>
            <person name="Probst A.J."/>
            <person name="Thomas B.C."/>
            <person name="Singh A."/>
            <person name="Wilkins M.J."/>
            <person name="Karaoz U."/>
            <person name="Brodie E.L."/>
            <person name="Williams K.H."/>
            <person name="Hubbard S.S."/>
            <person name="Banfield J.F."/>
        </authorList>
    </citation>
    <scope>NUCLEOTIDE SEQUENCE [LARGE SCALE GENOMIC DNA]</scope>
</reference>
<evidence type="ECO:0000256" key="3">
    <source>
        <dbReference type="ARBA" id="ARBA00022692"/>
    </source>
</evidence>
<feature type="transmembrane region" description="Helical" evidence="8">
    <location>
        <begin position="245"/>
        <end position="270"/>
    </location>
</feature>
<comment type="function">
    <text evidence="8 9">Involved in peptidoglycan biosynthesis. Transports lipid-linked peptidoglycan precursors from the inner to the outer leaflet of the cytoplasmic membrane.</text>
</comment>
<feature type="transmembrane region" description="Helical" evidence="8">
    <location>
        <begin position="323"/>
        <end position="344"/>
    </location>
</feature>
<evidence type="ECO:0000256" key="8">
    <source>
        <dbReference type="HAMAP-Rule" id="MF_02078"/>
    </source>
</evidence>
<dbReference type="PANTHER" id="PTHR47019">
    <property type="entry name" value="LIPID II FLIPPASE MURJ"/>
    <property type="match status" value="1"/>
</dbReference>
<evidence type="ECO:0000313" key="11">
    <source>
        <dbReference type="Proteomes" id="UP000178735"/>
    </source>
</evidence>
<keyword evidence="8 9" id="KW-0813">Transport</keyword>
<dbReference type="GO" id="GO:0015648">
    <property type="term" value="F:lipid-linked peptidoglycan transporter activity"/>
    <property type="evidence" value="ECO:0007669"/>
    <property type="project" value="UniProtKB-UniRule"/>
</dbReference>
<evidence type="ECO:0000256" key="7">
    <source>
        <dbReference type="ARBA" id="ARBA00023136"/>
    </source>
</evidence>
<dbReference type="EMBL" id="MGFH01000236">
    <property type="protein sequence ID" value="OGM01472.1"/>
    <property type="molecule type" value="Genomic_DNA"/>
</dbReference>
<dbReference type="GO" id="GO:0008360">
    <property type="term" value="P:regulation of cell shape"/>
    <property type="evidence" value="ECO:0007669"/>
    <property type="project" value="UniProtKB-UniRule"/>
</dbReference>
<evidence type="ECO:0000313" key="10">
    <source>
        <dbReference type="EMBL" id="OGM01472.1"/>
    </source>
</evidence>
<comment type="similarity">
    <text evidence="8 9">Belongs to the MurJ/MviN family.</text>
</comment>
<dbReference type="NCBIfam" id="TIGR01695">
    <property type="entry name" value="murJ_mviN"/>
    <property type="match status" value="1"/>
</dbReference>
<comment type="pathway">
    <text evidence="8">Cell wall biogenesis; peptidoglycan biosynthesis.</text>
</comment>
<dbReference type="AlphaFoldDB" id="A0A1F7WF64"/>